<organism evidence="6 7">
    <name type="scientific">Thalictrum thalictroides</name>
    <name type="common">Rue-anemone</name>
    <name type="synonym">Anemone thalictroides</name>
    <dbReference type="NCBI Taxonomy" id="46969"/>
    <lineage>
        <taxon>Eukaryota</taxon>
        <taxon>Viridiplantae</taxon>
        <taxon>Streptophyta</taxon>
        <taxon>Embryophyta</taxon>
        <taxon>Tracheophyta</taxon>
        <taxon>Spermatophyta</taxon>
        <taxon>Magnoliopsida</taxon>
        <taxon>Ranunculales</taxon>
        <taxon>Ranunculaceae</taxon>
        <taxon>Thalictroideae</taxon>
        <taxon>Thalictrum</taxon>
    </lineage>
</organism>
<dbReference type="OrthoDB" id="206354at2759"/>
<feature type="region of interest" description="Disordered" evidence="5">
    <location>
        <begin position="1"/>
        <end position="24"/>
    </location>
</feature>
<dbReference type="EMBL" id="JABWDY010021096">
    <property type="protein sequence ID" value="KAF5192655.1"/>
    <property type="molecule type" value="Genomic_DNA"/>
</dbReference>
<dbReference type="Proteomes" id="UP000554482">
    <property type="component" value="Unassembled WGS sequence"/>
</dbReference>
<proteinExistence type="predicted"/>
<evidence type="ECO:0000313" key="7">
    <source>
        <dbReference type="Proteomes" id="UP000554482"/>
    </source>
</evidence>
<gene>
    <name evidence="6" type="ORF">FRX31_017756</name>
</gene>
<accession>A0A7J6W8F4</accession>
<keyword evidence="4 6" id="KW-0808">Transferase</keyword>
<dbReference type="GO" id="GO:0016279">
    <property type="term" value="F:protein-lysine N-methyltransferase activity"/>
    <property type="evidence" value="ECO:0007669"/>
    <property type="project" value="InterPro"/>
</dbReference>
<dbReference type="GO" id="GO:0005737">
    <property type="term" value="C:cytoplasm"/>
    <property type="evidence" value="ECO:0007669"/>
    <property type="project" value="UniProtKB-SubCell"/>
</dbReference>
<comment type="caution">
    <text evidence="6">The sequence shown here is derived from an EMBL/GenBank/DDBJ whole genome shotgun (WGS) entry which is preliminary data.</text>
</comment>
<evidence type="ECO:0000256" key="3">
    <source>
        <dbReference type="ARBA" id="ARBA00022603"/>
    </source>
</evidence>
<dbReference type="Pfam" id="PF10237">
    <property type="entry name" value="N6-adenineMlase"/>
    <property type="match status" value="1"/>
</dbReference>
<dbReference type="GO" id="GO:0032259">
    <property type="term" value="P:methylation"/>
    <property type="evidence" value="ECO:0007669"/>
    <property type="project" value="UniProtKB-KW"/>
</dbReference>
<dbReference type="PANTHER" id="PTHR13200:SF0">
    <property type="entry name" value="EEF1A LYSINE METHYLTRANSFERASE 1"/>
    <property type="match status" value="1"/>
</dbReference>
<dbReference type="PANTHER" id="PTHR13200">
    <property type="entry name" value="EEF1A LYSINE METHYLTRANSFERASE 1"/>
    <property type="match status" value="1"/>
</dbReference>
<keyword evidence="2" id="KW-0963">Cytoplasm</keyword>
<protein>
    <submittedName>
        <fullName evidence="6">Protein-lysine n-methyltransferase</fullName>
    </submittedName>
</protein>
<comment type="subcellular location">
    <subcellularLocation>
        <location evidence="1">Cytoplasm</location>
    </subcellularLocation>
</comment>
<reference evidence="6 7" key="1">
    <citation type="submission" date="2020-06" db="EMBL/GenBank/DDBJ databases">
        <title>Transcriptomic and genomic resources for Thalictrum thalictroides and T. hernandezii: Facilitating candidate gene discovery in an emerging model plant lineage.</title>
        <authorList>
            <person name="Arias T."/>
            <person name="Riano-Pachon D.M."/>
            <person name="Di Stilio V.S."/>
        </authorList>
    </citation>
    <scope>NUCLEOTIDE SEQUENCE [LARGE SCALE GENOMIC DNA]</scope>
    <source>
        <strain evidence="7">cv. WT478/WT964</strain>
        <tissue evidence="6">Leaves</tissue>
    </source>
</reference>
<dbReference type="InterPro" id="IPR019369">
    <property type="entry name" value="Efm5/EEF1AKMT1"/>
</dbReference>
<evidence type="ECO:0000256" key="5">
    <source>
        <dbReference type="SAM" id="MobiDB-lite"/>
    </source>
</evidence>
<dbReference type="AlphaFoldDB" id="A0A7J6W8F4"/>
<keyword evidence="7" id="KW-1185">Reference proteome</keyword>
<dbReference type="InterPro" id="IPR041370">
    <property type="entry name" value="Mlase_EEF1AKMT1/ZCCHC4"/>
</dbReference>
<name>A0A7J6W8F4_THATH</name>
<evidence type="ECO:0000313" key="6">
    <source>
        <dbReference type="EMBL" id="KAF5192655.1"/>
    </source>
</evidence>
<keyword evidence="3 6" id="KW-0489">Methyltransferase</keyword>
<evidence type="ECO:0000256" key="1">
    <source>
        <dbReference type="ARBA" id="ARBA00004496"/>
    </source>
</evidence>
<evidence type="ECO:0000256" key="2">
    <source>
        <dbReference type="ARBA" id="ARBA00022490"/>
    </source>
</evidence>
<evidence type="ECO:0000256" key="4">
    <source>
        <dbReference type="ARBA" id="ARBA00022679"/>
    </source>
</evidence>
<sequence>MEVEEGSESKKTIPHDDEEDEDIPMLSSQALEALKEFLNEQKEENPFEEEKSDSDEVALVTEDWRLSQFWYDQQTAETVAKEIQYLCASNSSCSVACIACPTIYAYLKV</sequence>